<organism evidence="1 2">
    <name type="scientific">Planosporangium thailandense</name>
    <dbReference type="NCBI Taxonomy" id="765197"/>
    <lineage>
        <taxon>Bacteria</taxon>
        <taxon>Bacillati</taxon>
        <taxon>Actinomycetota</taxon>
        <taxon>Actinomycetes</taxon>
        <taxon>Micromonosporales</taxon>
        <taxon>Micromonosporaceae</taxon>
        <taxon>Planosporangium</taxon>
    </lineage>
</organism>
<protein>
    <submittedName>
        <fullName evidence="1">Uncharacterized protein</fullName>
    </submittedName>
</protein>
<dbReference type="EMBL" id="JAATVY010000001">
    <property type="protein sequence ID" value="NJC68531.1"/>
    <property type="molecule type" value="Genomic_DNA"/>
</dbReference>
<name>A0ABX0XRS1_9ACTN</name>
<proteinExistence type="predicted"/>
<dbReference type="Proteomes" id="UP000722989">
    <property type="component" value="Unassembled WGS sequence"/>
</dbReference>
<accession>A0ABX0XRS1</accession>
<reference evidence="1 2" key="1">
    <citation type="submission" date="2020-03" db="EMBL/GenBank/DDBJ databases">
        <title>WGS of the type strain of Planosporangium spp.</title>
        <authorList>
            <person name="Thawai C."/>
        </authorList>
    </citation>
    <scope>NUCLEOTIDE SEQUENCE [LARGE SCALE GENOMIC DNA]</scope>
    <source>
        <strain evidence="1 2">TBRC 5610</strain>
    </source>
</reference>
<comment type="caution">
    <text evidence="1">The sequence shown here is derived from an EMBL/GenBank/DDBJ whole genome shotgun (WGS) entry which is preliminary data.</text>
</comment>
<evidence type="ECO:0000313" key="1">
    <source>
        <dbReference type="EMBL" id="NJC68531.1"/>
    </source>
</evidence>
<sequence>MDAERAGRAYLEHLTEADLRVLASSVGLDPGHAGDLRWRPATMVELFDRPELFDRVYGPDPAGLIGVSPFFAFLVAVEQAAREMTAARFVAERTAPRQRVPVFDAPRLREFLTDPIRRLFLAELLASFVRVASGRYWTRTARGWRAQRYSELDPIRLAQVAEQALPAYQPGLYRRLGDVALFLTGVFPDYAQLHAFGPFDAARLMRAAGLATADETGLVAAPPIQLLEHLGQRWYRRACELAPVTTAQLAVVAEVADRFRDARRVLNHIADRYFTRVGNPWFSPPGS</sequence>
<keyword evidence="2" id="KW-1185">Reference proteome</keyword>
<evidence type="ECO:0000313" key="2">
    <source>
        <dbReference type="Proteomes" id="UP000722989"/>
    </source>
</evidence>
<dbReference type="RefSeq" id="WP_167923394.1">
    <property type="nucleotide sequence ID" value="NZ_JAATVY010000001.1"/>
</dbReference>
<gene>
    <name evidence="1" type="ORF">HC031_02155</name>
</gene>